<proteinExistence type="inferred from homology"/>
<feature type="transmembrane region" description="Helical" evidence="10">
    <location>
        <begin position="65"/>
        <end position="87"/>
    </location>
</feature>
<feature type="transmembrane region" description="Helical" evidence="10">
    <location>
        <begin position="519"/>
        <end position="538"/>
    </location>
</feature>
<comment type="caution">
    <text evidence="11">The sequence shown here is derived from an EMBL/GenBank/DDBJ whole genome shotgun (WGS) entry which is preliminary data.</text>
</comment>
<feature type="transmembrane region" description="Helical" evidence="10">
    <location>
        <begin position="107"/>
        <end position="125"/>
    </location>
</feature>
<keyword evidence="4" id="KW-0808">Transferase</keyword>
<dbReference type="Proteomes" id="UP000825935">
    <property type="component" value="Chromosome 27"/>
</dbReference>
<feature type="transmembrane region" description="Helical" evidence="10">
    <location>
        <begin position="473"/>
        <end position="499"/>
    </location>
</feature>
<accession>A0A8T2RHT9</accession>
<evidence type="ECO:0000256" key="5">
    <source>
        <dbReference type="ARBA" id="ARBA00022692"/>
    </source>
</evidence>
<dbReference type="EC" id="2.7.1.108" evidence="3"/>
<dbReference type="PANTHER" id="PTHR13205:SF15">
    <property type="entry name" value="DOLICHOL KINASE"/>
    <property type="match status" value="1"/>
</dbReference>
<dbReference type="GO" id="GO:0005789">
    <property type="term" value="C:endoplasmic reticulum membrane"/>
    <property type="evidence" value="ECO:0007669"/>
    <property type="project" value="UniProtKB-SubCell"/>
</dbReference>
<evidence type="ECO:0000256" key="2">
    <source>
        <dbReference type="ARBA" id="ARBA00010794"/>
    </source>
</evidence>
<keyword evidence="8 10" id="KW-1133">Transmembrane helix</keyword>
<dbReference type="OrthoDB" id="377083at2759"/>
<gene>
    <name evidence="11" type="ORF">KP509_27G034700</name>
</gene>
<comment type="subcellular location">
    <subcellularLocation>
        <location evidence="1">Endoplasmic reticulum membrane</location>
        <topology evidence="1">Multi-pass membrane protein</topology>
    </subcellularLocation>
</comment>
<evidence type="ECO:0000256" key="6">
    <source>
        <dbReference type="ARBA" id="ARBA00022777"/>
    </source>
</evidence>
<dbReference type="OMA" id="SWLAYHC"/>
<evidence type="ECO:0000256" key="1">
    <source>
        <dbReference type="ARBA" id="ARBA00004477"/>
    </source>
</evidence>
<evidence type="ECO:0000256" key="8">
    <source>
        <dbReference type="ARBA" id="ARBA00022989"/>
    </source>
</evidence>
<evidence type="ECO:0000256" key="7">
    <source>
        <dbReference type="ARBA" id="ARBA00022824"/>
    </source>
</evidence>
<dbReference type="GO" id="GO:0004168">
    <property type="term" value="F:dolichol kinase activity"/>
    <property type="evidence" value="ECO:0007669"/>
    <property type="project" value="UniProtKB-EC"/>
</dbReference>
<keyword evidence="9 10" id="KW-0472">Membrane</keyword>
<keyword evidence="7" id="KW-0256">Endoplasmic reticulum</keyword>
<evidence type="ECO:0000256" key="9">
    <source>
        <dbReference type="ARBA" id="ARBA00023136"/>
    </source>
</evidence>
<reference evidence="11 12" key="1">
    <citation type="submission" date="2021-08" db="EMBL/GenBank/DDBJ databases">
        <title>WGS assembly of Ceratopteris richardii.</title>
        <authorList>
            <person name="Marchant D.B."/>
            <person name="Chen G."/>
            <person name="Jenkins J."/>
            <person name="Shu S."/>
            <person name="Leebens-Mack J."/>
            <person name="Grimwood J."/>
            <person name="Schmutz J."/>
            <person name="Soltis P."/>
            <person name="Soltis D."/>
            <person name="Chen Z.-H."/>
        </authorList>
    </citation>
    <scope>NUCLEOTIDE SEQUENCE [LARGE SCALE GENOMIC DNA]</scope>
    <source>
        <strain evidence="11">Whitten #5841</strain>
        <tissue evidence="11">Leaf</tissue>
    </source>
</reference>
<dbReference type="InterPro" id="IPR032974">
    <property type="entry name" value="Polypren_kinase"/>
</dbReference>
<keyword evidence="6" id="KW-0418">Kinase</keyword>
<dbReference type="AlphaFoldDB" id="A0A8T2RHT9"/>
<keyword evidence="12" id="KW-1185">Reference proteome</keyword>
<comment type="similarity">
    <text evidence="2">Belongs to the polyprenol kinase family.</text>
</comment>
<feature type="transmembrane region" description="Helical" evidence="10">
    <location>
        <begin position="410"/>
        <end position="428"/>
    </location>
</feature>
<feature type="transmembrane region" description="Helical" evidence="10">
    <location>
        <begin position="33"/>
        <end position="53"/>
    </location>
</feature>
<dbReference type="EMBL" id="CM035432">
    <property type="protein sequence ID" value="KAH7295145.1"/>
    <property type="molecule type" value="Genomic_DNA"/>
</dbReference>
<feature type="transmembrane region" description="Helical" evidence="10">
    <location>
        <begin position="226"/>
        <end position="250"/>
    </location>
</feature>
<evidence type="ECO:0000313" key="12">
    <source>
        <dbReference type="Proteomes" id="UP000825935"/>
    </source>
</evidence>
<evidence type="ECO:0000256" key="4">
    <source>
        <dbReference type="ARBA" id="ARBA00022679"/>
    </source>
</evidence>
<name>A0A8T2RHT9_CERRI</name>
<dbReference type="PANTHER" id="PTHR13205">
    <property type="entry name" value="TRANSMEMBRANE PROTEIN 15-RELATED"/>
    <property type="match status" value="1"/>
</dbReference>
<sequence length="539" mass="60641">MLPNMDDYGEVVVTCLIVLVRVVFSLIDYRFMYEVLGLLCLSSAAFFTEVAVSRNNNLRLFNPRLDTSAGILMGAVCIPSVLVGRLVQRKRTASTWLDFNQLEDFKLHFWSSVTASIGLLVYIWVALSYRQSSMSIKRERKSWMIFAAVILFLAILLPVKVLNVAFLVSFSIWIMNHIIQVFPHCTSLGEAVLVSNGLAVYLSNAFAHVFDKTLFDGYSKDDSVPAILQGILIGLLCIPWLSKVVATGLTKFLVFCHFKQKNTKEKYHSAISFYIALFVASIITIGWLQYFSVLDKFFFTWVLEFVLQDIRRLYLCCFWAFVILMSAIPFYMVKSTKFEQIMVRKVFHVMVVVMFIPALTSQQTFLHLAFSIALAVFVVIEMIRIMRVPPLGEPVHRFMTAFTDARDSDLLILSHFSLLIGCALPVWLNGSTHDRPLARFAGVVSLGIGDTMASVAGYNFGSMRLTQTSKKTVEGTITGIISMFLASIFIQCMLLSSSFTITELMSLTVAVIGTGLVEAYTTQLDNFILPLIFFTLLLV</sequence>
<feature type="transmembrane region" description="Helical" evidence="10">
    <location>
        <begin position="145"/>
        <end position="174"/>
    </location>
</feature>
<feature type="transmembrane region" description="Helical" evidence="10">
    <location>
        <begin position="368"/>
        <end position="389"/>
    </location>
</feature>
<organism evidence="11 12">
    <name type="scientific">Ceratopteris richardii</name>
    <name type="common">Triangle waterfern</name>
    <dbReference type="NCBI Taxonomy" id="49495"/>
    <lineage>
        <taxon>Eukaryota</taxon>
        <taxon>Viridiplantae</taxon>
        <taxon>Streptophyta</taxon>
        <taxon>Embryophyta</taxon>
        <taxon>Tracheophyta</taxon>
        <taxon>Polypodiopsida</taxon>
        <taxon>Polypodiidae</taxon>
        <taxon>Polypodiales</taxon>
        <taxon>Pteridineae</taxon>
        <taxon>Pteridaceae</taxon>
        <taxon>Parkerioideae</taxon>
        <taxon>Ceratopteris</taxon>
    </lineage>
</organism>
<feature type="transmembrane region" description="Helical" evidence="10">
    <location>
        <begin position="345"/>
        <end position="362"/>
    </location>
</feature>
<keyword evidence="5 10" id="KW-0812">Transmembrane</keyword>
<protein>
    <recommendedName>
        <fullName evidence="3">dolichol kinase</fullName>
        <ecNumber evidence="3">2.7.1.108</ecNumber>
    </recommendedName>
</protein>
<evidence type="ECO:0000256" key="10">
    <source>
        <dbReference type="SAM" id="Phobius"/>
    </source>
</evidence>
<evidence type="ECO:0000313" key="11">
    <source>
        <dbReference type="EMBL" id="KAH7295145.1"/>
    </source>
</evidence>
<feature type="transmembrane region" description="Helical" evidence="10">
    <location>
        <begin position="312"/>
        <end position="333"/>
    </location>
</feature>
<evidence type="ECO:0000256" key="3">
    <source>
        <dbReference type="ARBA" id="ARBA00012132"/>
    </source>
</evidence>
<dbReference type="GO" id="GO:0043048">
    <property type="term" value="P:dolichyl monophosphate biosynthetic process"/>
    <property type="evidence" value="ECO:0007669"/>
    <property type="project" value="TreeGrafter"/>
</dbReference>
<feature type="transmembrane region" description="Helical" evidence="10">
    <location>
        <begin position="440"/>
        <end position="461"/>
    </location>
</feature>
<feature type="transmembrane region" description="Helical" evidence="10">
    <location>
        <begin position="7"/>
        <end position="27"/>
    </location>
</feature>
<feature type="transmembrane region" description="Helical" evidence="10">
    <location>
        <begin position="271"/>
        <end position="292"/>
    </location>
</feature>